<name>Q5YYE5_NOCFA</name>
<gene>
    <name evidence="1" type="ordered locus">NFA_19500</name>
</gene>
<organism evidence="1 2">
    <name type="scientific">Nocardia farcinica (strain IFM 10152)</name>
    <dbReference type="NCBI Taxonomy" id="247156"/>
    <lineage>
        <taxon>Bacteria</taxon>
        <taxon>Bacillati</taxon>
        <taxon>Actinomycetota</taxon>
        <taxon>Actinomycetes</taxon>
        <taxon>Mycobacteriales</taxon>
        <taxon>Nocardiaceae</taxon>
        <taxon>Nocardia</taxon>
    </lineage>
</organism>
<dbReference type="RefSeq" id="WP_011208481.1">
    <property type="nucleotide sequence ID" value="NC_006361.1"/>
</dbReference>
<dbReference type="InterPro" id="IPR037883">
    <property type="entry name" value="Knr4/Smi1-like_sf"/>
</dbReference>
<proteinExistence type="predicted"/>
<keyword evidence="2" id="KW-1185">Reference proteome</keyword>
<protein>
    <recommendedName>
        <fullName evidence="3">SMI1/KNR4 family protein</fullName>
    </recommendedName>
</protein>
<dbReference type="HOGENOM" id="CLU_1894033_0_0_11"/>
<dbReference type="Proteomes" id="UP000006820">
    <property type="component" value="Chromosome"/>
</dbReference>
<sequence length="134" mass="13948">MTEPHIPGSPGRLRPTPPLDAVVRVDQSLPHGLGNQLRALYARCGGFLTPSGIAVYAVADTAERNATFEMARHAPGFALFGDDTGGRGFLVDARSLDARVYAGDLGDLDPADVGAVADDLSAWSARDACAGEDP</sequence>
<dbReference type="Gene3D" id="3.40.1580.10">
    <property type="entry name" value="SMI1/KNR4-like"/>
    <property type="match status" value="1"/>
</dbReference>
<dbReference type="EMBL" id="AP006618">
    <property type="protein sequence ID" value="BAD56796.1"/>
    <property type="molecule type" value="Genomic_DNA"/>
</dbReference>
<reference evidence="1 2" key="1">
    <citation type="journal article" date="2004" name="Proc. Natl. Acad. Sci. U.S.A.">
        <title>The complete genomic sequence of Nocardia farcinica IFM 10152.</title>
        <authorList>
            <person name="Ishikawa J."/>
            <person name="Yamashita A."/>
            <person name="Mikami Y."/>
            <person name="Hoshino Y."/>
            <person name="Kurita H."/>
            <person name="Hotta K."/>
            <person name="Shiba T."/>
            <person name="Hattori M."/>
        </authorList>
    </citation>
    <scope>NUCLEOTIDE SEQUENCE [LARGE SCALE GENOMIC DNA]</scope>
    <source>
        <strain evidence="1 2">IFM 10152</strain>
    </source>
</reference>
<evidence type="ECO:0008006" key="3">
    <source>
        <dbReference type="Google" id="ProtNLM"/>
    </source>
</evidence>
<dbReference type="KEGG" id="nfa:NFA_19500"/>
<dbReference type="eggNOG" id="ENOG5032YZZ">
    <property type="taxonomic scope" value="Bacteria"/>
</dbReference>
<evidence type="ECO:0000313" key="2">
    <source>
        <dbReference type="Proteomes" id="UP000006820"/>
    </source>
</evidence>
<dbReference type="AlphaFoldDB" id="Q5YYE5"/>
<evidence type="ECO:0000313" key="1">
    <source>
        <dbReference type="EMBL" id="BAD56796.1"/>
    </source>
</evidence>
<dbReference type="GeneID" id="61132731"/>
<accession>Q5YYE5</accession>
<dbReference type="STRING" id="247156.NFA_19500"/>